<dbReference type="Proteomes" id="UP000564644">
    <property type="component" value="Unassembled WGS sequence"/>
</dbReference>
<name>A0A7X0SQF9_9BACL</name>
<dbReference type="RefSeq" id="WP_185131827.1">
    <property type="nucleotide sequence ID" value="NZ_JACJVO010000032.1"/>
</dbReference>
<protein>
    <submittedName>
        <fullName evidence="2">Uncharacterized protein</fullName>
    </submittedName>
</protein>
<organism evidence="2 3">
    <name type="scientific">Cohnella zeiphila</name>
    <dbReference type="NCBI Taxonomy" id="2761120"/>
    <lineage>
        <taxon>Bacteria</taxon>
        <taxon>Bacillati</taxon>
        <taxon>Bacillota</taxon>
        <taxon>Bacilli</taxon>
        <taxon>Bacillales</taxon>
        <taxon>Paenibacillaceae</taxon>
        <taxon>Cohnella</taxon>
    </lineage>
</organism>
<gene>
    <name evidence="2" type="ORF">H7C18_24975</name>
</gene>
<evidence type="ECO:0000256" key="1">
    <source>
        <dbReference type="SAM" id="MobiDB-lite"/>
    </source>
</evidence>
<evidence type="ECO:0000313" key="2">
    <source>
        <dbReference type="EMBL" id="MBB6734179.1"/>
    </source>
</evidence>
<proteinExistence type="predicted"/>
<dbReference type="AlphaFoldDB" id="A0A7X0SQF9"/>
<accession>A0A7X0SQF9</accession>
<keyword evidence="3" id="KW-1185">Reference proteome</keyword>
<comment type="caution">
    <text evidence="2">The sequence shown here is derived from an EMBL/GenBank/DDBJ whole genome shotgun (WGS) entry which is preliminary data.</text>
</comment>
<sequence length="403" mass="45018">MRSFSSPKSGETSSPASKSGSQAPAARAGAALQRMAGPQGAPTPAGQLMQLQSAVGNQAVLQLLASEGQRRVLPDPKSALPPVEPAAYPGAGAPIQRVRDTLAAFVNKESIVTPAQLMGFLDRIDEQLEELHDEETANSKLLAELRSTFLENYTKLLEEIKKEKSDTDDPSEFAIAVNDFSALGSNAQKYFRKAMVSLRDMRNELNRSLEVHQLTLESRNQLNGYKEEKQKASYKEPERAKTITEWDDHYAYLYRRMSVDEYNLLGKVNEKKKLEKVTPDNNSRKWLSTSNAHSFAFTNEDVVHSGVEVKEVIVRFKVDKKKLMKILEKTFPAYKTDSYKPKNKDRVLIHQELLAQGSNANTGTDEELETIFRNNEHFNIGFSMKTVQLLDPAIVEITATPVG</sequence>
<feature type="compositionally biased region" description="Polar residues" evidence="1">
    <location>
        <begin position="1"/>
        <end position="21"/>
    </location>
</feature>
<dbReference type="EMBL" id="JACJVO010000032">
    <property type="protein sequence ID" value="MBB6734179.1"/>
    <property type="molecule type" value="Genomic_DNA"/>
</dbReference>
<evidence type="ECO:0000313" key="3">
    <source>
        <dbReference type="Proteomes" id="UP000564644"/>
    </source>
</evidence>
<feature type="compositionally biased region" description="Low complexity" evidence="1">
    <location>
        <begin position="22"/>
        <end position="37"/>
    </location>
</feature>
<feature type="region of interest" description="Disordered" evidence="1">
    <location>
        <begin position="1"/>
        <end position="46"/>
    </location>
</feature>
<reference evidence="2 3" key="1">
    <citation type="submission" date="2020-08" db="EMBL/GenBank/DDBJ databases">
        <title>Cohnella phylogeny.</title>
        <authorList>
            <person name="Dunlap C."/>
        </authorList>
    </citation>
    <scope>NUCLEOTIDE SEQUENCE [LARGE SCALE GENOMIC DNA]</scope>
    <source>
        <strain evidence="2 3">CBP 2801</strain>
    </source>
</reference>